<dbReference type="InterPro" id="IPR047548">
    <property type="entry name" value="Rcat_RBR_RNF14"/>
</dbReference>
<organism evidence="11 12">
    <name type="scientific">Angiostrongylus cantonensis</name>
    <name type="common">Rat lungworm</name>
    <dbReference type="NCBI Taxonomy" id="6313"/>
    <lineage>
        <taxon>Eukaryota</taxon>
        <taxon>Metazoa</taxon>
        <taxon>Ecdysozoa</taxon>
        <taxon>Nematoda</taxon>
        <taxon>Chromadorea</taxon>
        <taxon>Rhabditida</taxon>
        <taxon>Rhabditina</taxon>
        <taxon>Rhabditomorpha</taxon>
        <taxon>Strongyloidea</taxon>
        <taxon>Metastrongylidae</taxon>
        <taxon>Angiostrongylus</taxon>
    </lineage>
</organism>
<keyword evidence="9" id="KW-0862">Zinc</keyword>
<dbReference type="PROSITE" id="PS00518">
    <property type="entry name" value="ZF_RING_1"/>
    <property type="match status" value="1"/>
</dbReference>
<dbReference type="PROSITE" id="PS51873">
    <property type="entry name" value="TRIAD"/>
    <property type="match status" value="1"/>
</dbReference>
<reference evidence="12" key="2">
    <citation type="submission" date="2017-02" db="UniProtKB">
        <authorList>
            <consortium name="WormBaseParasite"/>
        </authorList>
    </citation>
    <scope>IDENTIFICATION</scope>
</reference>
<dbReference type="InterPro" id="IPR016135">
    <property type="entry name" value="UBQ-conjugating_enzyme/RWD"/>
</dbReference>
<evidence type="ECO:0000256" key="5">
    <source>
        <dbReference type="ARBA" id="ARBA00022723"/>
    </source>
</evidence>
<evidence type="ECO:0000259" key="10">
    <source>
        <dbReference type="PROSITE" id="PS51873"/>
    </source>
</evidence>
<evidence type="ECO:0000256" key="1">
    <source>
        <dbReference type="ARBA" id="ARBA00001798"/>
    </source>
</evidence>
<dbReference type="InterPro" id="IPR017907">
    <property type="entry name" value="Znf_RING_CS"/>
</dbReference>
<dbReference type="GO" id="GO:0061630">
    <property type="term" value="F:ubiquitin protein ligase activity"/>
    <property type="evidence" value="ECO:0007669"/>
    <property type="project" value="UniProtKB-EC"/>
</dbReference>
<evidence type="ECO:0000256" key="2">
    <source>
        <dbReference type="ARBA" id="ARBA00004906"/>
    </source>
</evidence>
<dbReference type="EC" id="2.3.2.31" evidence="3"/>
<evidence type="ECO:0000313" key="12">
    <source>
        <dbReference type="WBParaSite" id="ACAC_0000601301-mRNA-1"/>
    </source>
</evidence>
<dbReference type="InterPro" id="IPR013083">
    <property type="entry name" value="Znf_RING/FYVE/PHD"/>
</dbReference>
<name>A0A0K0D7G8_ANGCA</name>
<dbReference type="GO" id="GO:0008270">
    <property type="term" value="F:zinc ion binding"/>
    <property type="evidence" value="ECO:0007669"/>
    <property type="project" value="UniProtKB-KW"/>
</dbReference>
<dbReference type="WBParaSite" id="ACAC_0000601301-mRNA-1">
    <property type="protein sequence ID" value="ACAC_0000601301-mRNA-1"/>
    <property type="gene ID" value="ACAC_0000601301"/>
</dbReference>
<keyword evidence="8" id="KW-0833">Ubl conjugation pathway</keyword>
<evidence type="ECO:0000313" key="11">
    <source>
        <dbReference type="Proteomes" id="UP000035642"/>
    </source>
</evidence>
<dbReference type="Gene3D" id="3.30.40.10">
    <property type="entry name" value="Zinc/RING finger domain, C3HC4 (zinc finger)"/>
    <property type="match status" value="1"/>
</dbReference>
<dbReference type="AlphaFoldDB" id="A0A0K0D7G8"/>
<comment type="catalytic activity">
    <reaction evidence="1">
        <text>[E2 ubiquitin-conjugating enzyme]-S-ubiquitinyl-L-cysteine + [acceptor protein]-L-lysine = [E2 ubiquitin-conjugating enzyme]-L-cysteine + [acceptor protein]-N(6)-ubiquitinyl-L-lysine.</text>
        <dbReference type="EC" id="2.3.2.31"/>
    </reaction>
</comment>
<protein>
    <recommendedName>
        <fullName evidence="3">RBR-type E3 ubiquitin transferase</fullName>
        <ecNumber evidence="3">2.3.2.31</ecNumber>
    </recommendedName>
</protein>
<accession>A0A0K0D7G8</accession>
<dbReference type="PANTHER" id="PTHR11685">
    <property type="entry name" value="RBR FAMILY RING FINGER AND IBR DOMAIN-CONTAINING"/>
    <property type="match status" value="1"/>
</dbReference>
<feature type="domain" description="RING-type" evidence="10">
    <location>
        <begin position="145"/>
        <end position="341"/>
    </location>
</feature>
<proteinExistence type="predicted"/>
<dbReference type="STRING" id="6313.A0A0K0D7G8"/>
<keyword evidence="4" id="KW-0808">Transferase</keyword>
<dbReference type="SUPFAM" id="SSF57850">
    <property type="entry name" value="RING/U-box"/>
    <property type="match status" value="3"/>
</dbReference>
<reference evidence="11" key="1">
    <citation type="submission" date="2012-09" db="EMBL/GenBank/DDBJ databases">
        <authorList>
            <person name="Martin A.A."/>
        </authorList>
    </citation>
    <scope>NUCLEOTIDE SEQUENCE</scope>
</reference>
<evidence type="ECO:0000256" key="3">
    <source>
        <dbReference type="ARBA" id="ARBA00012251"/>
    </source>
</evidence>
<dbReference type="SUPFAM" id="SSF54495">
    <property type="entry name" value="UBC-like"/>
    <property type="match status" value="1"/>
</dbReference>
<evidence type="ECO:0000256" key="7">
    <source>
        <dbReference type="ARBA" id="ARBA00022771"/>
    </source>
</evidence>
<dbReference type="InterPro" id="IPR002867">
    <property type="entry name" value="IBR_dom"/>
</dbReference>
<evidence type="ECO:0000256" key="4">
    <source>
        <dbReference type="ARBA" id="ARBA00022679"/>
    </source>
</evidence>
<dbReference type="CDD" id="cd23820">
    <property type="entry name" value="RWD_RNF14"/>
    <property type="match status" value="1"/>
</dbReference>
<dbReference type="Pfam" id="PF05773">
    <property type="entry name" value="RWD"/>
    <property type="match status" value="1"/>
</dbReference>
<dbReference type="SMART" id="SM00647">
    <property type="entry name" value="IBR"/>
    <property type="match status" value="2"/>
</dbReference>
<dbReference type="Proteomes" id="UP000035642">
    <property type="component" value="Unassembled WGS sequence"/>
</dbReference>
<dbReference type="InterPro" id="IPR031127">
    <property type="entry name" value="E3_UB_ligase_RBR"/>
</dbReference>
<keyword evidence="7" id="KW-0863">Zinc-finger</keyword>
<dbReference type="GO" id="GO:0016567">
    <property type="term" value="P:protein ubiquitination"/>
    <property type="evidence" value="ECO:0007669"/>
    <property type="project" value="InterPro"/>
</dbReference>
<dbReference type="Gene3D" id="1.20.120.1750">
    <property type="match status" value="1"/>
</dbReference>
<keyword evidence="5" id="KW-0479">Metal-binding</keyword>
<evidence type="ECO:0000256" key="9">
    <source>
        <dbReference type="ARBA" id="ARBA00022833"/>
    </source>
</evidence>
<keyword evidence="6" id="KW-0677">Repeat</keyword>
<dbReference type="Pfam" id="PF01485">
    <property type="entry name" value="IBR"/>
    <property type="match status" value="1"/>
</dbReference>
<dbReference type="CDD" id="cd20354">
    <property type="entry name" value="Rcat_RBR_RNF14"/>
    <property type="match status" value="1"/>
</dbReference>
<evidence type="ECO:0000256" key="8">
    <source>
        <dbReference type="ARBA" id="ARBA00022786"/>
    </source>
</evidence>
<sequence>MIRVGGSSTEPVIEVGGWSSEPVIRVGRESVVLTSLPPVVFMFNLPPEYPLVQPELELECEWMNEELVSVLPLICSENLGMGVLFFCYEAIADVVKSIIEAIEGRNLLELPQYATSQFQNMERIELLRRVDDSGARSADYHFNSVCHDCEVCFQCKPGTQCLLFRPCEHVFCRECVTTFFFEILNNQEVWDIRPLGCLAFDCSSLASQQAIQSIIGKNLATCEMCGYSFCVLCYRAYHGLNECHFKDVDKESLVTKWDSADEKERIQMGQRFGGLQNLQVLFHEGWIDGNSKPCPRCRIRIEKTGGCNKMQCSKCDTMFCWLCYRVLDKNNPYLHFIMRDVRSLSALTLL</sequence>
<evidence type="ECO:0000256" key="6">
    <source>
        <dbReference type="ARBA" id="ARBA00022737"/>
    </source>
</evidence>
<dbReference type="Gene3D" id="3.10.110.10">
    <property type="entry name" value="Ubiquitin Conjugating Enzyme"/>
    <property type="match status" value="1"/>
</dbReference>
<comment type="pathway">
    <text evidence="2">Protein modification; protein ubiquitination.</text>
</comment>
<keyword evidence="11" id="KW-1185">Reference proteome</keyword>
<dbReference type="InterPro" id="IPR006575">
    <property type="entry name" value="RWD_dom"/>
</dbReference>
<dbReference type="Pfam" id="PF22191">
    <property type="entry name" value="IBR_1"/>
    <property type="match status" value="1"/>
</dbReference>
<dbReference type="InterPro" id="IPR044066">
    <property type="entry name" value="TRIAD_supradom"/>
</dbReference>